<sequence length="23" mass="2826">MQNVPTLNCINLITHRYYFELSR</sequence>
<name>A0A0E9XTV0_ANGAN</name>
<evidence type="ECO:0000313" key="1">
    <source>
        <dbReference type="EMBL" id="JAI05822.1"/>
    </source>
</evidence>
<reference evidence="1" key="1">
    <citation type="submission" date="2014-11" db="EMBL/GenBank/DDBJ databases">
        <authorList>
            <person name="Amaro Gonzalez C."/>
        </authorList>
    </citation>
    <scope>NUCLEOTIDE SEQUENCE</scope>
</reference>
<proteinExistence type="predicted"/>
<reference evidence="1" key="2">
    <citation type="journal article" date="2015" name="Fish Shellfish Immunol.">
        <title>Early steps in the European eel (Anguilla anguilla)-Vibrio vulnificus interaction in the gills: Role of the RtxA13 toxin.</title>
        <authorList>
            <person name="Callol A."/>
            <person name="Pajuelo D."/>
            <person name="Ebbesson L."/>
            <person name="Teles M."/>
            <person name="MacKenzie S."/>
            <person name="Amaro C."/>
        </authorList>
    </citation>
    <scope>NUCLEOTIDE SEQUENCE</scope>
</reference>
<accession>A0A0E9XTV0</accession>
<organism evidence="1">
    <name type="scientific">Anguilla anguilla</name>
    <name type="common">European freshwater eel</name>
    <name type="synonym">Muraena anguilla</name>
    <dbReference type="NCBI Taxonomy" id="7936"/>
    <lineage>
        <taxon>Eukaryota</taxon>
        <taxon>Metazoa</taxon>
        <taxon>Chordata</taxon>
        <taxon>Craniata</taxon>
        <taxon>Vertebrata</taxon>
        <taxon>Euteleostomi</taxon>
        <taxon>Actinopterygii</taxon>
        <taxon>Neopterygii</taxon>
        <taxon>Teleostei</taxon>
        <taxon>Anguilliformes</taxon>
        <taxon>Anguillidae</taxon>
        <taxon>Anguilla</taxon>
    </lineage>
</organism>
<dbReference type="AlphaFoldDB" id="A0A0E9XTV0"/>
<protein>
    <submittedName>
        <fullName evidence="1">Uncharacterized protein</fullName>
    </submittedName>
</protein>
<dbReference type="EMBL" id="GBXM01002756">
    <property type="protein sequence ID" value="JAI05822.1"/>
    <property type="molecule type" value="Transcribed_RNA"/>
</dbReference>